<dbReference type="KEGG" id="scn:Solca_1411"/>
<evidence type="ECO:0000313" key="8">
    <source>
        <dbReference type="Proteomes" id="UP000007590"/>
    </source>
</evidence>
<dbReference type="AlphaFoldDB" id="H8KVJ3"/>
<dbReference type="CDD" id="cd06574">
    <property type="entry name" value="TM_PBP1_branched-chain-AA_like"/>
    <property type="match status" value="1"/>
</dbReference>
<evidence type="ECO:0000256" key="2">
    <source>
        <dbReference type="ARBA" id="ARBA00022475"/>
    </source>
</evidence>
<feature type="transmembrane region" description="Helical" evidence="6">
    <location>
        <begin position="44"/>
        <end position="71"/>
    </location>
</feature>
<dbReference type="STRING" id="929556.Solca_1411"/>
<dbReference type="Pfam" id="PF02653">
    <property type="entry name" value="BPD_transp_2"/>
    <property type="match status" value="1"/>
</dbReference>
<accession>H8KVJ3</accession>
<feature type="transmembrane region" description="Helical" evidence="6">
    <location>
        <begin position="235"/>
        <end position="259"/>
    </location>
</feature>
<proteinExistence type="predicted"/>
<keyword evidence="4 6" id="KW-1133">Transmembrane helix</keyword>
<name>H8KVJ3_SOLCM</name>
<feature type="transmembrane region" description="Helical" evidence="6">
    <location>
        <begin position="180"/>
        <end position="200"/>
    </location>
</feature>
<keyword evidence="8" id="KW-1185">Reference proteome</keyword>
<evidence type="ECO:0000256" key="3">
    <source>
        <dbReference type="ARBA" id="ARBA00022692"/>
    </source>
</evidence>
<dbReference type="PANTHER" id="PTHR32196:SF69">
    <property type="entry name" value="BRANCHED-CHAIN AMINO ACID TRANSPORT SYSTEM, PERMEASE PROTEIN"/>
    <property type="match status" value="1"/>
</dbReference>
<dbReference type="OrthoDB" id="9778389at2"/>
<evidence type="ECO:0000313" key="7">
    <source>
        <dbReference type="EMBL" id="AFD06496.1"/>
    </source>
</evidence>
<gene>
    <name evidence="7" type="ordered locus">Solca_1411</name>
</gene>
<dbReference type="eggNOG" id="COG4120">
    <property type="taxonomic scope" value="Bacteria"/>
</dbReference>
<organism evidence="7 8">
    <name type="scientific">Solitalea canadensis (strain ATCC 29591 / DSM 3403 / JCM 21819 / LMG 8368 / NBRC 15130 / NCIMB 12057 / USAM 9D)</name>
    <name type="common">Flexibacter canadensis</name>
    <dbReference type="NCBI Taxonomy" id="929556"/>
    <lineage>
        <taxon>Bacteria</taxon>
        <taxon>Pseudomonadati</taxon>
        <taxon>Bacteroidota</taxon>
        <taxon>Sphingobacteriia</taxon>
        <taxon>Sphingobacteriales</taxon>
        <taxon>Sphingobacteriaceae</taxon>
        <taxon>Solitalea</taxon>
    </lineage>
</organism>
<dbReference type="InterPro" id="IPR001851">
    <property type="entry name" value="ABC_transp_permease"/>
</dbReference>
<evidence type="ECO:0000256" key="1">
    <source>
        <dbReference type="ARBA" id="ARBA00004651"/>
    </source>
</evidence>
<evidence type="ECO:0000256" key="4">
    <source>
        <dbReference type="ARBA" id="ARBA00022989"/>
    </source>
</evidence>
<feature type="transmembrane region" description="Helical" evidence="6">
    <location>
        <begin position="265"/>
        <end position="283"/>
    </location>
</feature>
<comment type="subcellular location">
    <subcellularLocation>
        <location evidence="1">Cell membrane</location>
        <topology evidence="1">Multi-pass membrane protein</topology>
    </subcellularLocation>
</comment>
<evidence type="ECO:0000256" key="5">
    <source>
        <dbReference type="ARBA" id="ARBA00023136"/>
    </source>
</evidence>
<dbReference type="RefSeq" id="WP_014679723.1">
    <property type="nucleotide sequence ID" value="NC_017770.1"/>
</dbReference>
<dbReference type="PANTHER" id="PTHR32196">
    <property type="entry name" value="ABC TRANSPORTER PERMEASE PROTEIN YPHD-RELATED-RELATED"/>
    <property type="match status" value="1"/>
</dbReference>
<keyword evidence="2" id="KW-1003">Cell membrane</keyword>
<dbReference type="EMBL" id="CP003349">
    <property type="protein sequence ID" value="AFD06496.1"/>
    <property type="molecule type" value="Genomic_DNA"/>
</dbReference>
<evidence type="ECO:0000256" key="6">
    <source>
        <dbReference type="SAM" id="Phobius"/>
    </source>
</evidence>
<dbReference type="Proteomes" id="UP000007590">
    <property type="component" value="Chromosome"/>
</dbReference>
<keyword evidence="5 6" id="KW-0472">Membrane</keyword>
<protein>
    <submittedName>
        <fullName evidence="7">ABC-type uncharacterized transport system, permease component</fullName>
    </submittedName>
</protein>
<feature type="transmembrane region" description="Helical" evidence="6">
    <location>
        <begin position="206"/>
        <end position="223"/>
    </location>
</feature>
<sequence>MTFYITALLLGLSLSAIAMGIFISMKIFNIPDITTDGSYTLGAVITAICLSNGYSIIVTYLLAVAGGALAGSISGFIHTRLKVNALLAGILVMTALYSINLSILGRSNLPLLSVSNIFQVFSFSADMDINSFIVLLIIIGILWCGLSLLLKTDFGLAMRATGNSEAMIRALGVNTNRMKIIGLAISNGLVATAGFLVAQYQGFADINMGIGIVIVGLGSVMIGETLNNWLAIRSVWLQVLLVVMGAVVFQLVLAFTLSLGVDPNLLKLFTAVFVLIIVSIPQLRLRKE</sequence>
<reference evidence="7" key="1">
    <citation type="submission" date="2012-02" db="EMBL/GenBank/DDBJ databases">
        <title>The complete genome of Solitalea canadensis DSM 3403.</title>
        <authorList>
            <consortium name="US DOE Joint Genome Institute (JGI-PGF)"/>
            <person name="Lucas S."/>
            <person name="Copeland A."/>
            <person name="Lapidus A."/>
            <person name="Glavina del Rio T."/>
            <person name="Dalin E."/>
            <person name="Tice H."/>
            <person name="Bruce D."/>
            <person name="Goodwin L."/>
            <person name="Pitluck S."/>
            <person name="Peters L."/>
            <person name="Ovchinnikova G."/>
            <person name="Lu M."/>
            <person name="Kyrpides N."/>
            <person name="Mavromatis K."/>
            <person name="Ivanova N."/>
            <person name="Brettin T."/>
            <person name="Detter J.C."/>
            <person name="Han C."/>
            <person name="Larimer F."/>
            <person name="Land M."/>
            <person name="Hauser L."/>
            <person name="Markowitz V."/>
            <person name="Cheng J.-F."/>
            <person name="Hugenholtz P."/>
            <person name="Woyke T."/>
            <person name="Wu D."/>
            <person name="Spring S."/>
            <person name="Schroeder M."/>
            <person name="Kopitz M."/>
            <person name="Brambilla E."/>
            <person name="Klenk H.-P."/>
            <person name="Eisen J.A."/>
        </authorList>
    </citation>
    <scope>NUCLEOTIDE SEQUENCE</scope>
    <source>
        <strain evidence="7">DSM 3403</strain>
    </source>
</reference>
<dbReference type="GO" id="GO:0005886">
    <property type="term" value="C:plasma membrane"/>
    <property type="evidence" value="ECO:0007669"/>
    <property type="project" value="UniProtKB-SubCell"/>
</dbReference>
<feature type="transmembrane region" description="Helical" evidence="6">
    <location>
        <begin position="129"/>
        <end position="150"/>
    </location>
</feature>
<keyword evidence="3 6" id="KW-0812">Transmembrane</keyword>
<dbReference type="GO" id="GO:0022857">
    <property type="term" value="F:transmembrane transporter activity"/>
    <property type="evidence" value="ECO:0007669"/>
    <property type="project" value="InterPro"/>
</dbReference>
<feature type="transmembrane region" description="Helical" evidence="6">
    <location>
        <begin position="83"/>
        <end position="104"/>
    </location>
</feature>
<dbReference type="HOGENOM" id="CLU_067296_0_0_10"/>